<reference evidence="2 3" key="1">
    <citation type="submission" date="2024-11" db="EMBL/GenBank/DDBJ databases">
        <title>A near-complete genome assembly of Cinchona calisaya.</title>
        <authorList>
            <person name="Lian D.C."/>
            <person name="Zhao X.W."/>
            <person name="Wei L."/>
        </authorList>
    </citation>
    <scope>NUCLEOTIDE SEQUENCE [LARGE SCALE GENOMIC DNA]</scope>
    <source>
        <tissue evidence="2">Nenye</tissue>
    </source>
</reference>
<proteinExistence type="predicted"/>
<protein>
    <submittedName>
        <fullName evidence="2">Uncharacterized protein</fullName>
    </submittedName>
</protein>
<dbReference type="AlphaFoldDB" id="A0ABD3AUB5"/>
<gene>
    <name evidence="2" type="ORF">ACH5RR_003252</name>
</gene>
<accession>A0ABD3AUB5</accession>
<evidence type="ECO:0000313" key="2">
    <source>
        <dbReference type="EMBL" id="KAL3534791.1"/>
    </source>
</evidence>
<feature type="region of interest" description="Disordered" evidence="1">
    <location>
        <begin position="1"/>
        <end position="22"/>
    </location>
</feature>
<evidence type="ECO:0000256" key="1">
    <source>
        <dbReference type="SAM" id="MobiDB-lite"/>
    </source>
</evidence>
<dbReference type="Proteomes" id="UP001630127">
    <property type="component" value="Unassembled WGS sequence"/>
</dbReference>
<organism evidence="2 3">
    <name type="scientific">Cinchona calisaya</name>
    <dbReference type="NCBI Taxonomy" id="153742"/>
    <lineage>
        <taxon>Eukaryota</taxon>
        <taxon>Viridiplantae</taxon>
        <taxon>Streptophyta</taxon>
        <taxon>Embryophyta</taxon>
        <taxon>Tracheophyta</taxon>
        <taxon>Spermatophyta</taxon>
        <taxon>Magnoliopsida</taxon>
        <taxon>eudicotyledons</taxon>
        <taxon>Gunneridae</taxon>
        <taxon>Pentapetalae</taxon>
        <taxon>asterids</taxon>
        <taxon>lamiids</taxon>
        <taxon>Gentianales</taxon>
        <taxon>Rubiaceae</taxon>
        <taxon>Cinchonoideae</taxon>
        <taxon>Cinchoneae</taxon>
        <taxon>Cinchona</taxon>
    </lineage>
</organism>
<comment type="caution">
    <text evidence="2">The sequence shown here is derived from an EMBL/GenBank/DDBJ whole genome shotgun (WGS) entry which is preliminary data.</text>
</comment>
<sequence>MPSRVRAQRLNQPTTRQDDGGKMMEMRRMFDQLSLEVQNLQRGILKKREKFYEKVTREILRKDHQQLDRWRLEELLTSALGLIFGGSEGIVRKQEHSYRKVNVNPFHGPVDHQQLDHGILEDG</sequence>
<dbReference type="EMBL" id="JBJUIK010000002">
    <property type="protein sequence ID" value="KAL3534791.1"/>
    <property type="molecule type" value="Genomic_DNA"/>
</dbReference>
<keyword evidence="3" id="KW-1185">Reference proteome</keyword>
<evidence type="ECO:0000313" key="3">
    <source>
        <dbReference type="Proteomes" id="UP001630127"/>
    </source>
</evidence>
<name>A0ABD3AUB5_9GENT</name>